<sequence>MNKKRDYSVYLVTDRPLCAGRDLLQIIEEAVAGGATIVQIREKDATAREFYELACAAKDLLDRLGIPLIINDRVDVALAVDADGVHVGQKDLPYAEVRKMVGPHKIVGLSVDTMEQALSVPDLEVVLGNGGFGPDYLGVGPIFPTNTKKDTSEEWGLENLASLRAQTHQRLVGIGGVNLSNARDVIRSGADGIAVVSAICAAESPKKATEELLAEVMLGRGLE</sequence>
<dbReference type="Pfam" id="PF02581">
    <property type="entry name" value="TMP-TENI"/>
    <property type="match status" value="1"/>
</dbReference>
<comment type="cofactor">
    <cofactor evidence="10">
        <name>Mg(2+)</name>
        <dbReference type="ChEBI" id="CHEBI:18420"/>
    </cofactor>
    <text evidence="10">Binds 1 Mg(2+) ion per subunit.</text>
</comment>
<comment type="catalytic activity">
    <reaction evidence="7 10 11">
        <text>4-methyl-5-(2-phosphooxyethyl)-thiazole + 4-amino-2-methyl-5-(diphosphooxymethyl)pyrimidine + H(+) = thiamine phosphate + diphosphate</text>
        <dbReference type="Rhea" id="RHEA:22328"/>
        <dbReference type="ChEBI" id="CHEBI:15378"/>
        <dbReference type="ChEBI" id="CHEBI:33019"/>
        <dbReference type="ChEBI" id="CHEBI:37575"/>
        <dbReference type="ChEBI" id="CHEBI:57841"/>
        <dbReference type="ChEBI" id="CHEBI:58296"/>
        <dbReference type="EC" id="2.5.1.3"/>
    </reaction>
</comment>
<proteinExistence type="inferred from homology"/>
<evidence type="ECO:0000256" key="12">
    <source>
        <dbReference type="RuleBase" id="RU004253"/>
    </source>
</evidence>
<dbReference type="GO" id="GO:0005737">
    <property type="term" value="C:cytoplasm"/>
    <property type="evidence" value="ECO:0007669"/>
    <property type="project" value="TreeGrafter"/>
</dbReference>
<comment type="pathway">
    <text evidence="2 10 12">Cofactor biosynthesis; thiamine diphosphate biosynthesis; thiamine phosphate from 4-amino-2-methyl-5-diphosphomethylpyrimidine and 4-methyl-5-(2-phosphoethyl)-thiazole: step 1/1.</text>
</comment>
<evidence type="ECO:0000256" key="9">
    <source>
        <dbReference type="ARBA" id="ARBA00047883"/>
    </source>
</evidence>
<evidence type="ECO:0000256" key="2">
    <source>
        <dbReference type="ARBA" id="ARBA00005165"/>
    </source>
</evidence>
<evidence type="ECO:0000256" key="4">
    <source>
        <dbReference type="ARBA" id="ARBA00022723"/>
    </source>
</evidence>
<evidence type="ECO:0000259" key="13">
    <source>
        <dbReference type="Pfam" id="PF02581"/>
    </source>
</evidence>
<evidence type="ECO:0000313" key="14">
    <source>
        <dbReference type="EMBL" id="TVM32571.1"/>
    </source>
</evidence>
<dbReference type="GO" id="GO:0009228">
    <property type="term" value="P:thiamine biosynthetic process"/>
    <property type="evidence" value="ECO:0007669"/>
    <property type="project" value="UniProtKB-KW"/>
</dbReference>
<dbReference type="InterPro" id="IPR036206">
    <property type="entry name" value="ThiamineP_synth_sf"/>
</dbReference>
<dbReference type="PANTHER" id="PTHR20857:SF15">
    <property type="entry name" value="THIAMINE-PHOSPHATE SYNTHASE"/>
    <property type="match status" value="1"/>
</dbReference>
<dbReference type="FunFam" id="3.20.20.70:FF:000096">
    <property type="entry name" value="Thiamine-phosphate synthase"/>
    <property type="match status" value="1"/>
</dbReference>
<evidence type="ECO:0000256" key="5">
    <source>
        <dbReference type="ARBA" id="ARBA00022842"/>
    </source>
</evidence>
<accession>A0A6P1ZF15</accession>
<feature type="binding site" evidence="10">
    <location>
        <position position="148"/>
    </location>
    <ligand>
        <name>4-amino-2-methyl-5-(diphosphooxymethyl)pyrimidine</name>
        <dbReference type="ChEBI" id="CHEBI:57841"/>
    </ligand>
</feature>
<evidence type="ECO:0000256" key="11">
    <source>
        <dbReference type="RuleBase" id="RU003826"/>
    </source>
</evidence>
<dbReference type="OrthoDB" id="9810880at2"/>
<dbReference type="AlphaFoldDB" id="A0A6P1ZF15"/>
<name>A0A6P1ZF15_9BACT</name>
<dbReference type="GO" id="GO:0009229">
    <property type="term" value="P:thiamine diphosphate biosynthetic process"/>
    <property type="evidence" value="ECO:0007669"/>
    <property type="project" value="UniProtKB-UniRule"/>
</dbReference>
<feature type="binding site" evidence="10">
    <location>
        <position position="72"/>
    </location>
    <ligand>
        <name>Mg(2+)</name>
        <dbReference type="ChEBI" id="CHEBI:18420"/>
    </ligand>
</feature>
<reference evidence="14 15" key="1">
    <citation type="submission" date="2018-06" db="EMBL/GenBank/DDBJ databases">
        <title>Complete genome of Desulfovibrio marinus P48SEP.</title>
        <authorList>
            <person name="Crispim J.S."/>
            <person name="Vidigal P.M.P."/>
            <person name="Silva L.C.F."/>
            <person name="Araujo L.C."/>
            <person name="Laguardia C.N."/>
            <person name="Dias R.S."/>
            <person name="Sousa M.P."/>
            <person name="Paula S.O."/>
            <person name="Silva C."/>
        </authorList>
    </citation>
    <scope>NUCLEOTIDE SEQUENCE [LARGE SCALE GENOMIC DNA]</scope>
    <source>
        <strain evidence="14 15">P48SEP</strain>
    </source>
</reference>
<dbReference type="GO" id="GO:0000287">
    <property type="term" value="F:magnesium ion binding"/>
    <property type="evidence" value="ECO:0007669"/>
    <property type="project" value="UniProtKB-UniRule"/>
</dbReference>
<dbReference type="PANTHER" id="PTHR20857">
    <property type="entry name" value="THIAMINE-PHOSPHATE PYROPHOSPHORYLASE"/>
    <property type="match status" value="1"/>
</dbReference>
<evidence type="ECO:0000256" key="8">
    <source>
        <dbReference type="ARBA" id="ARBA00047851"/>
    </source>
</evidence>
<dbReference type="NCBIfam" id="TIGR00693">
    <property type="entry name" value="thiE"/>
    <property type="match status" value="1"/>
</dbReference>
<feature type="binding site" evidence="10">
    <location>
        <begin position="196"/>
        <end position="197"/>
    </location>
    <ligand>
        <name>2-[(2R,5Z)-2-carboxy-4-methylthiazol-5(2H)-ylidene]ethyl phosphate</name>
        <dbReference type="ChEBI" id="CHEBI:62899"/>
    </ligand>
</feature>
<organism evidence="14 15">
    <name type="scientific">Oceanidesulfovibrio marinus</name>
    <dbReference type="NCBI Taxonomy" id="370038"/>
    <lineage>
        <taxon>Bacteria</taxon>
        <taxon>Pseudomonadati</taxon>
        <taxon>Thermodesulfobacteriota</taxon>
        <taxon>Desulfovibrionia</taxon>
        <taxon>Desulfovibrionales</taxon>
        <taxon>Desulfovibrionaceae</taxon>
        <taxon>Oceanidesulfovibrio</taxon>
    </lineage>
</organism>
<dbReference type="GO" id="GO:0004789">
    <property type="term" value="F:thiamine-phosphate diphosphorylase activity"/>
    <property type="evidence" value="ECO:0007669"/>
    <property type="project" value="UniProtKB-UniRule"/>
</dbReference>
<feature type="binding site" evidence="10">
    <location>
        <begin position="145"/>
        <end position="147"/>
    </location>
    <ligand>
        <name>2-[(2R,5Z)-2-carboxy-4-methylthiazol-5(2H)-ylidene]ethyl phosphate</name>
        <dbReference type="ChEBI" id="CHEBI:62899"/>
    </ligand>
</feature>
<keyword evidence="6 10" id="KW-0784">Thiamine biosynthesis</keyword>
<feature type="binding site" evidence="10">
    <location>
        <position position="110"/>
    </location>
    <ligand>
        <name>4-amino-2-methyl-5-(diphosphooxymethyl)pyrimidine</name>
        <dbReference type="ChEBI" id="CHEBI:57841"/>
    </ligand>
</feature>
<comment type="catalytic activity">
    <reaction evidence="9 10 11">
        <text>2-[(2R,5Z)-2-carboxy-4-methylthiazol-5(2H)-ylidene]ethyl phosphate + 4-amino-2-methyl-5-(diphosphooxymethyl)pyrimidine + 2 H(+) = thiamine phosphate + CO2 + diphosphate</text>
        <dbReference type="Rhea" id="RHEA:47844"/>
        <dbReference type="ChEBI" id="CHEBI:15378"/>
        <dbReference type="ChEBI" id="CHEBI:16526"/>
        <dbReference type="ChEBI" id="CHEBI:33019"/>
        <dbReference type="ChEBI" id="CHEBI:37575"/>
        <dbReference type="ChEBI" id="CHEBI:57841"/>
        <dbReference type="ChEBI" id="CHEBI:62899"/>
        <dbReference type="EC" id="2.5.1.3"/>
    </reaction>
</comment>
<comment type="caution">
    <text evidence="14">The sequence shown here is derived from an EMBL/GenBank/DDBJ whole genome shotgun (WGS) entry which is preliminary data.</text>
</comment>
<comment type="similarity">
    <text evidence="10 11">Belongs to the thiamine-phosphate synthase family.</text>
</comment>
<feature type="binding site" evidence="10">
    <location>
        <position position="91"/>
    </location>
    <ligand>
        <name>Mg(2+)</name>
        <dbReference type="ChEBI" id="CHEBI:18420"/>
    </ligand>
</feature>
<dbReference type="UniPathway" id="UPA00060">
    <property type="reaction ID" value="UER00141"/>
</dbReference>
<gene>
    <name evidence="10 14" type="primary">thiE</name>
    <name evidence="14" type="ORF">DQK91_14960</name>
</gene>
<keyword evidence="5 10" id="KW-0460">Magnesium</keyword>
<dbReference type="CDD" id="cd00564">
    <property type="entry name" value="TMP_TenI"/>
    <property type="match status" value="1"/>
</dbReference>
<dbReference type="Gene3D" id="3.20.20.70">
    <property type="entry name" value="Aldolase class I"/>
    <property type="match status" value="1"/>
</dbReference>
<feature type="binding site" evidence="10">
    <location>
        <position position="176"/>
    </location>
    <ligand>
        <name>2-[(2R,5Z)-2-carboxy-4-methylthiazol-5(2H)-ylidene]ethyl phosphate</name>
        <dbReference type="ChEBI" id="CHEBI:62899"/>
    </ligand>
</feature>
<dbReference type="Proteomes" id="UP000434052">
    <property type="component" value="Unassembled WGS sequence"/>
</dbReference>
<feature type="binding site" evidence="10">
    <location>
        <position position="71"/>
    </location>
    <ligand>
        <name>4-amino-2-methyl-5-(diphosphooxymethyl)pyrimidine</name>
        <dbReference type="ChEBI" id="CHEBI:57841"/>
    </ligand>
</feature>
<evidence type="ECO:0000256" key="10">
    <source>
        <dbReference type="HAMAP-Rule" id="MF_00097"/>
    </source>
</evidence>
<evidence type="ECO:0000256" key="7">
    <source>
        <dbReference type="ARBA" id="ARBA00047334"/>
    </source>
</evidence>
<dbReference type="InterPro" id="IPR013785">
    <property type="entry name" value="Aldolase_TIM"/>
</dbReference>
<evidence type="ECO:0000313" key="15">
    <source>
        <dbReference type="Proteomes" id="UP000434052"/>
    </source>
</evidence>
<keyword evidence="3 10" id="KW-0808">Transferase</keyword>
<dbReference type="EMBL" id="QMIF01000010">
    <property type="protein sequence ID" value="TVM32571.1"/>
    <property type="molecule type" value="Genomic_DNA"/>
</dbReference>
<dbReference type="HAMAP" id="MF_00097">
    <property type="entry name" value="TMP_synthase"/>
    <property type="match status" value="1"/>
</dbReference>
<protein>
    <recommendedName>
        <fullName evidence="10">Thiamine-phosphate synthase</fullName>
        <shortName evidence="10">TP synthase</shortName>
        <shortName evidence="10">TPS</shortName>
        <ecNumber evidence="10">2.5.1.3</ecNumber>
    </recommendedName>
    <alternativeName>
        <fullName evidence="10">Thiamine-phosphate pyrophosphorylase</fullName>
        <shortName evidence="10">TMP pyrophosphorylase</shortName>
        <shortName evidence="10">TMP-PPase</shortName>
    </alternativeName>
</protein>
<feature type="domain" description="Thiamine phosphate synthase/TenI" evidence="13">
    <location>
        <begin position="9"/>
        <end position="199"/>
    </location>
</feature>
<dbReference type="InterPro" id="IPR034291">
    <property type="entry name" value="TMP_synthase"/>
</dbReference>
<keyword evidence="4 10" id="KW-0479">Metal-binding</keyword>
<comment type="function">
    <text evidence="1 10">Condenses 4-methyl-5-(beta-hydroxyethyl)thiazole monophosphate (THZ-P) and 2-methyl-4-amino-5-hydroxymethyl pyrimidine pyrophosphate (HMP-PP) to form thiamine monophosphate (TMP).</text>
</comment>
<dbReference type="InterPro" id="IPR022998">
    <property type="entry name" value="ThiamineP_synth_TenI"/>
</dbReference>
<evidence type="ECO:0000256" key="1">
    <source>
        <dbReference type="ARBA" id="ARBA00003814"/>
    </source>
</evidence>
<dbReference type="SUPFAM" id="SSF51391">
    <property type="entry name" value="Thiamin phosphate synthase"/>
    <property type="match status" value="1"/>
</dbReference>
<evidence type="ECO:0000256" key="6">
    <source>
        <dbReference type="ARBA" id="ARBA00022977"/>
    </source>
</evidence>
<dbReference type="EC" id="2.5.1.3" evidence="10"/>
<feature type="binding site" evidence="10">
    <location>
        <begin position="39"/>
        <end position="43"/>
    </location>
    <ligand>
        <name>4-amino-2-methyl-5-(diphosphooxymethyl)pyrimidine</name>
        <dbReference type="ChEBI" id="CHEBI:57841"/>
    </ligand>
</feature>
<comment type="catalytic activity">
    <reaction evidence="8 10 11">
        <text>2-(2-carboxy-4-methylthiazol-5-yl)ethyl phosphate + 4-amino-2-methyl-5-(diphosphooxymethyl)pyrimidine + 2 H(+) = thiamine phosphate + CO2 + diphosphate</text>
        <dbReference type="Rhea" id="RHEA:47848"/>
        <dbReference type="ChEBI" id="CHEBI:15378"/>
        <dbReference type="ChEBI" id="CHEBI:16526"/>
        <dbReference type="ChEBI" id="CHEBI:33019"/>
        <dbReference type="ChEBI" id="CHEBI:37575"/>
        <dbReference type="ChEBI" id="CHEBI:57841"/>
        <dbReference type="ChEBI" id="CHEBI:62890"/>
        <dbReference type="EC" id="2.5.1.3"/>
    </reaction>
</comment>
<dbReference type="RefSeq" id="WP_144306188.1">
    <property type="nucleotide sequence ID" value="NZ_QMIF01000010.1"/>
</dbReference>
<evidence type="ECO:0000256" key="3">
    <source>
        <dbReference type="ARBA" id="ARBA00022679"/>
    </source>
</evidence>